<accession>A0A504JFJ3</accession>
<organism evidence="1 2">
    <name type="scientific">Aquimarina algicola</name>
    <dbReference type="NCBI Taxonomy" id="2589995"/>
    <lineage>
        <taxon>Bacteria</taxon>
        <taxon>Pseudomonadati</taxon>
        <taxon>Bacteroidota</taxon>
        <taxon>Flavobacteriia</taxon>
        <taxon>Flavobacteriales</taxon>
        <taxon>Flavobacteriaceae</taxon>
        <taxon>Aquimarina</taxon>
    </lineage>
</organism>
<dbReference type="OrthoDB" id="1494789at2"/>
<dbReference type="RefSeq" id="WP_140592134.1">
    <property type="nucleotide sequence ID" value="NZ_VFWZ01000002.1"/>
</dbReference>
<dbReference type="AlphaFoldDB" id="A0A504JFJ3"/>
<evidence type="ECO:0000313" key="2">
    <source>
        <dbReference type="Proteomes" id="UP000315540"/>
    </source>
</evidence>
<proteinExistence type="predicted"/>
<protein>
    <submittedName>
        <fullName evidence="1">MerR family transcriptional regulator</fullName>
    </submittedName>
</protein>
<sequence>MTKENLIPAIEFCSLHEIELSFINSLHEFGLIDIVTKRHTAFLRTEELPKLEQFLLFKKELNVNLEGIDIIIKLLKRVQEVQKDMSIIKNRFQLHEKP</sequence>
<dbReference type="Gene3D" id="1.10.1660.10">
    <property type="match status" value="1"/>
</dbReference>
<evidence type="ECO:0000313" key="1">
    <source>
        <dbReference type="EMBL" id="TPN87492.1"/>
    </source>
</evidence>
<reference evidence="1 2" key="1">
    <citation type="submission" date="2019-06" db="EMBL/GenBank/DDBJ databases">
        <authorList>
            <person name="Meng X."/>
        </authorList>
    </citation>
    <scope>NUCLEOTIDE SEQUENCE [LARGE SCALE GENOMIC DNA]</scope>
    <source>
        <strain evidence="1 2">M625</strain>
    </source>
</reference>
<dbReference type="Pfam" id="PF13591">
    <property type="entry name" value="MerR_2"/>
    <property type="match status" value="1"/>
</dbReference>
<dbReference type="EMBL" id="VFWZ01000002">
    <property type="protein sequence ID" value="TPN87492.1"/>
    <property type="molecule type" value="Genomic_DNA"/>
</dbReference>
<dbReference type="Proteomes" id="UP000315540">
    <property type="component" value="Unassembled WGS sequence"/>
</dbReference>
<keyword evidence="2" id="KW-1185">Reference proteome</keyword>
<comment type="caution">
    <text evidence="1">The sequence shown here is derived from an EMBL/GenBank/DDBJ whole genome shotgun (WGS) entry which is preliminary data.</text>
</comment>
<name>A0A504JFJ3_9FLAO</name>
<gene>
    <name evidence="1" type="ORF">FHK87_07880</name>
</gene>